<dbReference type="AlphaFoldDB" id="X1AIC7"/>
<dbReference type="EMBL" id="BART01013845">
    <property type="protein sequence ID" value="GAG81819.1"/>
    <property type="molecule type" value="Genomic_DNA"/>
</dbReference>
<evidence type="ECO:0000313" key="1">
    <source>
        <dbReference type="EMBL" id="GAG81819.1"/>
    </source>
</evidence>
<organism evidence="1">
    <name type="scientific">marine sediment metagenome</name>
    <dbReference type="NCBI Taxonomy" id="412755"/>
    <lineage>
        <taxon>unclassified sequences</taxon>
        <taxon>metagenomes</taxon>
        <taxon>ecological metagenomes</taxon>
    </lineage>
</organism>
<reference evidence="1" key="1">
    <citation type="journal article" date="2014" name="Front. Microbiol.">
        <title>High frequency of phylogenetically diverse reductive dehalogenase-homologous genes in deep subseafloor sedimentary metagenomes.</title>
        <authorList>
            <person name="Kawai M."/>
            <person name="Futagami T."/>
            <person name="Toyoda A."/>
            <person name="Takaki Y."/>
            <person name="Nishi S."/>
            <person name="Hori S."/>
            <person name="Arai W."/>
            <person name="Tsubouchi T."/>
            <person name="Morono Y."/>
            <person name="Uchiyama I."/>
            <person name="Ito T."/>
            <person name="Fujiyama A."/>
            <person name="Inagaki F."/>
            <person name="Takami H."/>
        </authorList>
    </citation>
    <scope>NUCLEOTIDE SEQUENCE</scope>
    <source>
        <strain evidence="1">Expedition CK06-06</strain>
    </source>
</reference>
<sequence length="86" mass="9916">MNKQIEVLENASQVPIITKVDLDKDENRDKFKLAFQALDKAQISLSTNSFLRAITELNEALYNLRETQVGIRFISAIEERVNSYKK</sequence>
<proteinExistence type="predicted"/>
<protein>
    <submittedName>
        <fullName evidence="1">Uncharacterized protein</fullName>
    </submittedName>
</protein>
<accession>X1AIC7</accession>
<comment type="caution">
    <text evidence="1">The sequence shown here is derived from an EMBL/GenBank/DDBJ whole genome shotgun (WGS) entry which is preliminary data.</text>
</comment>
<name>X1AIC7_9ZZZZ</name>
<feature type="non-terminal residue" evidence="1">
    <location>
        <position position="86"/>
    </location>
</feature>
<gene>
    <name evidence="1" type="ORF">S01H4_28047</name>
</gene>